<dbReference type="InterPro" id="IPR025711">
    <property type="entry name" value="PepSY"/>
</dbReference>
<dbReference type="Proteomes" id="UP000277864">
    <property type="component" value="Unassembled WGS sequence"/>
</dbReference>
<feature type="domain" description="PepSY" evidence="2">
    <location>
        <begin position="36"/>
        <end position="105"/>
    </location>
</feature>
<keyword evidence="1" id="KW-1133">Transmembrane helix</keyword>
<name>A0A429Z9J5_9ENTE</name>
<proteinExistence type="predicted"/>
<dbReference type="OrthoDB" id="2989832at2"/>
<accession>A0A429Z9J5</accession>
<reference evidence="3 4" key="1">
    <citation type="submission" date="2018-03" db="EMBL/GenBank/DDBJ databases">
        <authorList>
            <person name="Gulvik C.A."/>
        </authorList>
    </citation>
    <scope>NUCLEOTIDE SEQUENCE [LARGE SCALE GENOMIC DNA]</scope>
    <source>
        <strain evidence="3 4">JCM 31581</strain>
    </source>
</reference>
<evidence type="ECO:0000313" key="4">
    <source>
        <dbReference type="Proteomes" id="UP000277864"/>
    </source>
</evidence>
<feature type="transmembrane region" description="Helical" evidence="1">
    <location>
        <begin position="12"/>
        <end position="30"/>
    </location>
</feature>
<evidence type="ECO:0000313" key="3">
    <source>
        <dbReference type="EMBL" id="RST90336.1"/>
    </source>
</evidence>
<protein>
    <submittedName>
        <fullName evidence="3">Peptidase</fullName>
    </submittedName>
</protein>
<evidence type="ECO:0000259" key="2">
    <source>
        <dbReference type="Pfam" id="PF03413"/>
    </source>
</evidence>
<keyword evidence="1" id="KW-0812">Transmembrane</keyword>
<dbReference type="RefSeq" id="WP_125942949.1">
    <property type="nucleotide sequence ID" value="NZ_PXZH01000001.1"/>
</dbReference>
<keyword evidence="1" id="KW-0472">Membrane</keyword>
<sequence>MAKQEQPFSTGLLIGIGVGLLSGTLVHQLYQRKKTLNPNDILNTVKQAFLKEGPIEGSWIEFSKKPYRQFAIETKIYVGGITRKEDQELVQYEFLADAYTGTIIDLYRI</sequence>
<comment type="caution">
    <text evidence="3">The sequence shown here is derived from an EMBL/GenBank/DDBJ whole genome shotgun (WGS) entry which is preliminary data.</text>
</comment>
<evidence type="ECO:0000256" key="1">
    <source>
        <dbReference type="SAM" id="Phobius"/>
    </source>
</evidence>
<keyword evidence="4" id="KW-1185">Reference proteome</keyword>
<gene>
    <name evidence="3" type="ORF">C7P63_04490</name>
</gene>
<organism evidence="3 4">
    <name type="scientific">Vagococcus humatus</name>
    <dbReference type="NCBI Taxonomy" id="1889241"/>
    <lineage>
        <taxon>Bacteria</taxon>
        <taxon>Bacillati</taxon>
        <taxon>Bacillota</taxon>
        <taxon>Bacilli</taxon>
        <taxon>Lactobacillales</taxon>
        <taxon>Enterococcaceae</taxon>
        <taxon>Vagococcus</taxon>
    </lineage>
</organism>
<dbReference type="Pfam" id="PF03413">
    <property type="entry name" value="PepSY"/>
    <property type="match status" value="1"/>
</dbReference>
<dbReference type="EMBL" id="PXZH01000001">
    <property type="protein sequence ID" value="RST90336.1"/>
    <property type="molecule type" value="Genomic_DNA"/>
</dbReference>
<dbReference type="AlphaFoldDB" id="A0A429Z9J5"/>